<dbReference type="HOGENOM" id="CLU_2157126_0_0_7"/>
<sequence>MPGYPRSEATLGRRNGNGRIPSCRSVQDAFSIPTLFPEKTRGEEANRLQHAARYHLKYITVQQVCNASRDKWKKVTKVKTISGSFRSSGAEGVRYRCMAVAVQGHVVMSFV</sequence>
<dbReference type="EMBL" id="CP000478">
    <property type="protein sequence ID" value="ABK18871.1"/>
    <property type="molecule type" value="Genomic_DNA"/>
</dbReference>
<dbReference type="STRING" id="335543.Sfum_3198"/>
<keyword evidence="3" id="KW-1185">Reference proteome</keyword>
<gene>
    <name evidence="2" type="ordered locus">Sfum_3198</name>
</gene>
<proteinExistence type="predicted"/>
<feature type="region of interest" description="Disordered" evidence="1">
    <location>
        <begin position="1"/>
        <end position="24"/>
    </location>
</feature>
<dbReference type="KEGG" id="sfu:Sfum_3198"/>
<organism evidence="2 3">
    <name type="scientific">Syntrophobacter fumaroxidans (strain DSM 10017 / MPOB)</name>
    <dbReference type="NCBI Taxonomy" id="335543"/>
    <lineage>
        <taxon>Bacteria</taxon>
        <taxon>Pseudomonadati</taxon>
        <taxon>Thermodesulfobacteriota</taxon>
        <taxon>Syntrophobacteria</taxon>
        <taxon>Syntrophobacterales</taxon>
        <taxon>Syntrophobacteraceae</taxon>
        <taxon>Syntrophobacter</taxon>
    </lineage>
</organism>
<dbReference type="AlphaFoldDB" id="A0LN69"/>
<dbReference type="Proteomes" id="UP000001784">
    <property type="component" value="Chromosome"/>
</dbReference>
<name>A0LN69_SYNFM</name>
<protein>
    <submittedName>
        <fullName evidence="2">Uncharacterized protein</fullName>
    </submittedName>
</protein>
<evidence type="ECO:0000313" key="3">
    <source>
        <dbReference type="Proteomes" id="UP000001784"/>
    </source>
</evidence>
<accession>A0LN69</accession>
<evidence type="ECO:0000313" key="2">
    <source>
        <dbReference type="EMBL" id="ABK18871.1"/>
    </source>
</evidence>
<dbReference type="InParanoid" id="A0LN69"/>
<reference evidence="2 3" key="1">
    <citation type="submission" date="2006-10" db="EMBL/GenBank/DDBJ databases">
        <title>Complete sequence of Syntrophobacter fumaroxidans MPOB.</title>
        <authorList>
            <consortium name="US DOE Joint Genome Institute"/>
            <person name="Copeland A."/>
            <person name="Lucas S."/>
            <person name="Lapidus A."/>
            <person name="Barry K."/>
            <person name="Detter J.C."/>
            <person name="Glavina del Rio T."/>
            <person name="Hammon N."/>
            <person name="Israni S."/>
            <person name="Pitluck S."/>
            <person name="Goltsman E.G."/>
            <person name="Martinez M."/>
            <person name="Schmutz J."/>
            <person name="Larimer F."/>
            <person name="Land M."/>
            <person name="Hauser L."/>
            <person name="Kyrpides N."/>
            <person name="Kim E."/>
            <person name="Boone D.R."/>
            <person name="Brockman F."/>
            <person name="Culley D."/>
            <person name="Ferry J."/>
            <person name="Gunsalus R."/>
            <person name="McInerney M.J."/>
            <person name="Morrison M."/>
            <person name="Plugge C."/>
            <person name="Rohlin L."/>
            <person name="Scholten J."/>
            <person name="Sieber J."/>
            <person name="Stams A.J.M."/>
            <person name="Worm P."/>
            <person name="Henstra A.M."/>
            <person name="Richardson P."/>
        </authorList>
    </citation>
    <scope>NUCLEOTIDE SEQUENCE [LARGE SCALE GENOMIC DNA]</scope>
    <source>
        <strain evidence="3">DSM 10017 / MPOB</strain>
    </source>
</reference>
<evidence type="ECO:0000256" key="1">
    <source>
        <dbReference type="SAM" id="MobiDB-lite"/>
    </source>
</evidence>